<evidence type="ECO:0000313" key="1">
    <source>
        <dbReference type="EMBL" id="MFD2841700.1"/>
    </source>
</evidence>
<proteinExistence type="predicted"/>
<protein>
    <recommendedName>
        <fullName evidence="3">EcsC family protein</fullName>
    </recommendedName>
</protein>
<organism evidence="1 2">
    <name type="scientific">Populibacterium corticicola</name>
    <dbReference type="NCBI Taxonomy" id="1812826"/>
    <lineage>
        <taxon>Bacteria</taxon>
        <taxon>Bacillati</taxon>
        <taxon>Actinomycetota</taxon>
        <taxon>Actinomycetes</taxon>
        <taxon>Micrococcales</taxon>
        <taxon>Jonesiaceae</taxon>
        <taxon>Populibacterium</taxon>
    </lineage>
</organism>
<sequence length="262" mass="27281">MSSQNRISRTKGKELAASPELQELSALALKHPRSGSYGAGLLDRMFAGATTMPASSIRKYVDSVRARNPEASPERVVEILSSQFRTLLQATGGAVGATAAVPTIGTATALVLTGADLAAFFTASALYSLAVAEVHGISTDDPERRKALVLASVLGDRGAQTVAGLGNVPVSRWGTALMTSMPKSTISQVNGVLTSRFLKRKLAAHSSVALGRFAPFGIGAVIGIMGGRALAYTVILQTNKAFGQPPKAFPEPIIEAHPDREG</sequence>
<accession>A0ABW5XGU1</accession>
<evidence type="ECO:0000313" key="2">
    <source>
        <dbReference type="Proteomes" id="UP001597391"/>
    </source>
</evidence>
<name>A0ABW5XGU1_9MICO</name>
<evidence type="ECO:0008006" key="3">
    <source>
        <dbReference type="Google" id="ProtNLM"/>
    </source>
</evidence>
<keyword evidence="2" id="KW-1185">Reference proteome</keyword>
<dbReference type="EMBL" id="JBHUOP010000008">
    <property type="protein sequence ID" value="MFD2841700.1"/>
    <property type="molecule type" value="Genomic_DNA"/>
</dbReference>
<gene>
    <name evidence="1" type="ORF">ACFSYH_14125</name>
</gene>
<comment type="caution">
    <text evidence="1">The sequence shown here is derived from an EMBL/GenBank/DDBJ whole genome shotgun (WGS) entry which is preliminary data.</text>
</comment>
<reference evidence="2" key="1">
    <citation type="journal article" date="2019" name="Int. J. Syst. Evol. Microbiol.">
        <title>The Global Catalogue of Microorganisms (GCM) 10K type strain sequencing project: providing services to taxonomists for standard genome sequencing and annotation.</title>
        <authorList>
            <consortium name="The Broad Institute Genomics Platform"/>
            <consortium name="The Broad Institute Genome Sequencing Center for Infectious Disease"/>
            <person name="Wu L."/>
            <person name="Ma J."/>
        </authorList>
    </citation>
    <scope>NUCLEOTIDE SEQUENCE [LARGE SCALE GENOMIC DNA]</scope>
    <source>
        <strain evidence="2">KCTC 33576</strain>
    </source>
</reference>
<dbReference type="Proteomes" id="UP001597391">
    <property type="component" value="Unassembled WGS sequence"/>
</dbReference>
<dbReference type="RefSeq" id="WP_377467985.1">
    <property type="nucleotide sequence ID" value="NZ_JBHUOP010000008.1"/>
</dbReference>